<feature type="compositionally biased region" description="Polar residues" evidence="8">
    <location>
        <begin position="258"/>
        <end position="293"/>
    </location>
</feature>
<feature type="compositionally biased region" description="Basic and acidic residues" evidence="8">
    <location>
        <begin position="92"/>
        <end position="102"/>
    </location>
</feature>
<protein>
    <submittedName>
        <fullName evidence="12">E3 ubiquitin-protein ligase rnf213-alpha</fullName>
    </submittedName>
</protein>
<evidence type="ECO:0000256" key="3">
    <source>
        <dbReference type="ARBA" id="ARBA00022723"/>
    </source>
</evidence>
<dbReference type="Gene3D" id="3.30.40.10">
    <property type="entry name" value="Zinc/RING finger domain, C3HC4 (zinc finger)"/>
    <property type="match status" value="1"/>
</dbReference>
<dbReference type="InterPro" id="IPR017907">
    <property type="entry name" value="Znf_RING_CS"/>
</dbReference>
<evidence type="ECO:0000259" key="9">
    <source>
        <dbReference type="PROSITE" id="PS50089"/>
    </source>
</evidence>
<evidence type="ECO:0000256" key="5">
    <source>
        <dbReference type="ARBA" id="ARBA00022833"/>
    </source>
</evidence>
<feature type="region of interest" description="Disordered" evidence="8">
    <location>
        <begin position="28"/>
        <end position="529"/>
    </location>
</feature>
<dbReference type="PROSITE" id="PS50089">
    <property type="entry name" value="ZF_RING_2"/>
    <property type="match status" value="1"/>
</dbReference>
<evidence type="ECO:0000256" key="4">
    <source>
        <dbReference type="ARBA" id="ARBA00022771"/>
    </source>
</evidence>
<dbReference type="SMART" id="SM00382">
    <property type="entry name" value="AAA"/>
    <property type="match status" value="2"/>
</dbReference>
<evidence type="ECO:0000256" key="2">
    <source>
        <dbReference type="ARBA" id="ARBA00022490"/>
    </source>
</evidence>
<dbReference type="RefSeq" id="XP_045570414.1">
    <property type="nucleotide sequence ID" value="XM_045714458.1"/>
</dbReference>
<feature type="compositionally biased region" description="Basic and acidic residues" evidence="8">
    <location>
        <begin position="44"/>
        <end position="53"/>
    </location>
</feature>
<dbReference type="Pfam" id="PF00097">
    <property type="entry name" value="zf-C3HC4"/>
    <property type="match status" value="1"/>
</dbReference>
<dbReference type="InterPro" id="IPR031248">
    <property type="entry name" value="RNF213"/>
</dbReference>
<feature type="compositionally biased region" description="Polar residues" evidence="8">
    <location>
        <begin position="28"/>
        <end position="42"/>
    </location>
</feature>
<evidence type="ECO:0000313" key="11">
    <source>
        <dbReference type="Proteomes" id="UP001652741"/>
    </source>
</evidence>
<keyword evidence="11" id="KW-1185">Reference proteome</keyword>
<comment type="subcellular location">
    <subcellularLocation>
        <location evidence="1">Cytoplasm</location>
    </subcellularLocation>
</comment>
<dbReference type="PANTHER" id="PTHR22605:SF18">
    <property type="entry name" value="E3 UBIQUITIN-PROTEIN LIGASE RNF213-ALPHA"/>
    <property type="match status" value="1"/>
</dbReference>
<evidence type="ECO:0000256" key="1">
    <source>
        <dbReference type="ARBA" id="ARBA00004496"/>
    </source>
</evidence>
<dbReference type="InterPro" id="IPR018957">
    <property type="entry name" value="Znf_C3HC4_RING-type"/>
</dbReference>
<dbReference type="InterPro" id="IPR003593">
    <property type="entry name" value="AAA+_ATPase"/>
</dbReference>
<keyword evidence="4 7" id="KW-0863">Zinc-finger</keyword>
<feature type="compositionally biased region" description="Polar residues" evidence="8">
    <location>
        <begin position="324"/>
        <end position="339"/>
    </location>
</feature>
<dbReference type="SUPFAM" id="SSF57850">
    <property type="entry name" value="RING/U-box"/>
    <property type="match status" value="1"/>
</dbReference>
<evidence type="ECO:0000313" key="12">
    <source>
        <dbReference type="RefSeq" id="XP_045570414.1"/>
    </source>
</evidence>
<keyword evidence="5" id="KW-0862">Zinc</keyword>
<keyword evidence="6" id="KW-0391">Immunity</keyword>
<dbReference type="PROSITE" id="PS51981">
    <property type="entry name" value="ZF_RZ"/>
    <property type="match status" value="1"/>
</dbReference>
<evidence type="ECO:0000256" key="7">
    <source>
        <dbReference type="PROSITE-ProRule" id="PRU00175"/>
    </source>
</evidence>
<feature type="compositionally biased region" description="Basic and acidic residues" evidence="8">
    <location>
        <begin position="60"/>
        <end position="71"/>
    </location>
</feature>
<dbReference type="InterPro" id="IPR001841">
    <property type="entry name" value="Znf_RING"/>
</dbReference>
<gene>
    <name evidence="12" type="primary">LOC100380659</name>
</gene>
<proteinExistence type="predicted"/>
<feature type="domain" description="RING-type" evidence="9">
    <location>
        <begin position="4130"/>
        <end position="4169"/>
    </location>
</feature>
<dbReference type="Proteomes" id="UP001652741">
    <property type="component" value="Chromosome ssa03"/>
</dbReference>
<feature type="domain" description="RZ-type" evidence="10">
    <location>
        <begin position="4613"/>
        <end position="4690"/>
    </location>
</feature>
<reference evidence="12" key="1">
    <citation type="submission" date="2025-08" db="UniProtKB">
        <authorList>
            <consortium name="RefSeq"/>
        </authorList>
    </citation>
    <scope>IDENTIFICATION</scope>
</reference>
<evidence type="ECO:0000256" key="8">
    <source>
        <dbReference type="SAM" id="MobiDB-lite"/>
    </source>
</evidence>
<dbReference type="InterPro" id="IPR013083">
    <property type="entry name" value="Znf_RING/FYVE/PHD"/>
</dbReference>
<feature type="compositionally biased region" description="Basic and acidic residues" evidence="8">
    <location>
        <begin position="382"/>
        <end position="394"/>
    </location>
</feature>
<dbReference type="Pfam" id="PF20173">
    <property type="entry name" value="ZnF_RZ-type"/>
    <property type="match status" value="1"/>
</dbReference>
<sequence>MKCPDCGHQVAKSSKFCSECGLRLPAQICTTDGTTSEHQTSVVREAEPQKEDAPLTSSGDKTDSPMKHSSEEPGGNVKKKSGGSSSATELSTDTRQEKEELSGSKSSTPVVDCPPVNTATPAGPPVNTATPAGPPVNTATPAGPPVNTATPAGPPVNTATPAGPPVNTATPAGPPVNTATPAGPPVNTATPAGPPINTATPAGPPVNTATPAGPPVNTATPAGPPTIPTASPNPSSHQTLPEDQAKGPSKVNGGTPMNEPNQLSPTSVTQASSTPETADQNTGGPASDPTQPASELFDEDVLKRTSSKSLDGEGNTEVRVLNELKTSSNQTDENITNEANSKKCVDQSQLSLGDQKGSDPTDEPNTSQTQPASPAPSVTQDVPEKTSKRKDQNKTEPASVPSQSVGQLSYKDALVGTSQETGDLSRRQGVGASNHRDQSRKNEANSQNFVFGSHKAEAGDKPQESRQETSKPNKEPEKLSNTGGGDASKSSTIDAPLAGKDLPPNQRNEDSFQHQPLPPQLPPRTQQVPRSDDLTIYFHAIISKDFKLNSTDRIFLRSGSLFGTWDIDGPEMSVTRELGKDRVLVAGRMVIPDRSKIGICSIPYKYFVYSKWNGKHYDHGTFEHIYQTNSRHIVNRCLSINQDLLTHEGEWHQYDDVIYPEPKQDVLSRVTNMFQWWDNMNSNLVKGRQLAGKVMLEGIFDLLRTWTKVNVRSFFSQLLQFFTTYSYPCVYEGGKTPWQLSFGEEQVRRLMKDFMEENLDPQSQKDREKHEVFLSDPLKAGIIILIVYNKYRLKEDNRSQLSHLCQLLCLPKKPRDDFLAYWTDFTQGLPEHIGVAEEVKSLCNVAREEGVVSWILVIPLLHLLKGDSKPFEPIPPTMDPPFATWAGLTGIRIKDTYRVTRGLMKVMTDHTHLVEVDHLLVRSWMCLLELEDLMRFISVIHVDVLDTLQQLQFSLKSVTSYYWATSESDFLFVVVVISDDRYGECCLKTAVSVLGTICKDTANSDRCELPLDCLHLVSLIAETAGSSHPQSVKSKENKVLEETLRTMRDWRRKAFPDKLVNHGSYYTSKIELEMKVWKRLISVTFGNEEFTELWRSTFLNDFEGKLKKEKPMHQIEIYCDKIEEVGKTSPYLCNSLEKCALEAVTAICQDKSNLRELLKKHDFSKFGKLMSVIVLKSWPKTREQYVEGEELVMKHLLSWPMAISIFRVQGANGALINQLTDEAKERMAVASSAFCSVANKFINGEIQINTLNQILERKTEFTELLKIDDLCDDGRCQDGDAMKRLLRWREEEVEAIVNDKKMVEGLLIFCHKLQEHLKIDVRELQHKNQENIDQMTLDDFMEVHRLDHDSSDVTGVVTYFNLCDDTRQMASSLHAIRDSYIFTMCWENQAKELSHNQLDTDETEPKPERETEVYTLDLIHSEIFQSCYDNYRRIYESLKSGTISLEEVDSIFEAYKDKYKDMEKDLKIMCRIISSDDGRWIKRRIQQIQQYHDLHLALESAKVIMDVRETICPQGNFKVLQTLLDMNTEDFKEESLNRIDDNLLEIKKDLEDITEPRRQCLRELGLRINFVKWVKEALEDINELKVFVDLASISAGENDLDVDRVACFHDAVLGYSSMLYGLPPDANFHAFKEALTKLWKALGNDSNIPYKLRDTARHLEWLKTVKDSHGSVELSSLSLAKSINTRGIYIISAQNQKKLRLDTALKLQIPEQQEEDQMRNYSLEDLRDLQNKLMLMSGKGEQSQIDHFTEVFDSVQRLAVAFVDLYAAGNPLFRCWEAKINCNTQSDTGIVMEFNLGNILQNIMVEGNAMDHLTDLCRKIEVCLDDWNKFMDKQRSQHYYLNYYTAEQIVYLCNVLTEKNLNTELDEKVLMMLSFVKPDCSASDVWETWMTFQNNMTDTQQDEDIGFQTFIDHHNDLIDFDSSFAGEGNCAIDVLQSLLDQAVGLRKLDLVWDAYMKDMRSILQDSLDTRSFGRLLEMLANKENQEEDDEEPMLLEPSENTVRRKLPKGLFNCQPNLIICPQDEILTSSICLYMTSDYEQLPTYDEVLLCTPATSYEQVELFFRRCLTPGYLGEKIYTLLFADQLSYEVSYAVEKLFQKLSSCSRSNYRLVIICSAEREHTYIPSAFSQFKRNVVPQESLERIQKYLSRHYTVPSHQTSAASVFKGRHFVGIVSSQRAGVGKSLYIQRLYEKLEGTVTMGTTFRKCIRLIEPKVDEHIILQSMFETPESKEHKVFHFDVTSSVQKGLHEFLFKLFFLRYLTDSDGLMWKCSNKHLYVIETLQSTNEPLRHASRSDPNGHFPLFEVFPKVFCRPPKEVMGLEARNGDDPVLDTEDPLMDDQCFRSETFQRPYQYLTRFHRGENLDSFNYRRVEGTHAECLQMLFIYCGIIDPSWAELKNFAGFLNLQLLDCETSDFCNFEFVGDTLRGFRNFVVDFMILMAKDFATPSLCIADQSHGRQPMDTGLNERDLAPFLIRKRWESEPHPYIFFNDDHMSMTFIGFHLRLNEQNGVDAINPSTNAVIKRNIMTKHLYNGLRHQRVPFNIDFDQLSRADKIERLCSVLGTKWPTDPDETYELTTDNILKMMAIHMRFRCGIPVIIMGETGCGKTRLIKFLCELRRSGAPTENMKLVKVHGGTTSDMIYNKVREAEKIAVANKEKHDFDSVLFLDEANTTEAISSIKEILCDNTVQGQQLSSQTGLQIIAACNPYRKHTDEMIKRLEAAGLGYRVRAEETEERLGSIPLRQLVYRVQVLPPSMIPLVWDFGQLSDETEKIYIQQIVQRVVETNSINRGSIRMITDVLSSSQGFMRKKKDECSFVSLRDVERCMQVFVWFYNNHSLFQDELKTFLQKQPQEERSRSDQLHSPASDPVDWSLLMAVGVCYQACLEKKGEYQTAICEFLPQVIPKKMKQEISVMQDLLLSGVPMGETIARNKALKENVFMMVICIELRIPLFLVGKPGSSKSLSKTLVADAMQGQAAHSELYKRLKQVHLVSFQCSPHSTPEGIINTFRQCARFQESKNLEEYISVVVLDEIGLAEDSPKMPLKTLHPLLEEGCIDDEPLPHKRVGFIGISNWALDPAKMNRGLFVSRGDPDQNELLESAKGICSSDKMILEKVKHLFTPFSQAYVTICKKGKGFFGLRDYYSLVKMMFAITKASKQSPSTGQIIEAVLRNFSGRDDVDAVRIFTKELPGQSIQPDLDGISTIDLVKQNIVSIYQDEECRYLLVLTKNYAALQILQQTFFSDHNHPEIIFGSSFPKDQEYTQICRNINRVKICMETGQTVVLLNLQNLYESLYDALNQYYVSLGGQKYVDLGLGTHRVKCRVHKDFRLIVIEEKEVVYKQFPIPLINRLEKHYLDINTVLKKDQTEIVEQLKEWVKQFVSLKSQQSRTDRYKPHDVFIGYHSDTCSSVVLQVTEKMKTESDESDTKRRVLDEAKLIMLNCATPDSVIRLDGTKLSDDETEYLTQIYFEEQNHHSLADFIASHTQEEEWLHYHFTEVTTFSRLLTAADIHQLQNITERCNVKLLSLQQFDTEHSFLKEIRQFLDSKSADKVLIIQTDYDEDSQSMNILASAKYSSINEINKSKEDGDNGRVFVYFVTKLPRIKGGTSYVGFHGGPWKSVHIDDLRKSKEFVSDVQSLRKLPISQLFEKIEEPSEAMQTDDTYIEAHGVEHSAEFNATDLVRSCVQSAVSMLRDQEDSGALSTRRVEILLTLLDDSKDLKATFLTTLRSRLHSLLENRERNIPSPKYWVLTEASNINALQEGGTFTQTLWKRIQAVVTPLLAQLVSVIDRDCNLDLLLDSNSGEEVRNLWLKIFGSNEMLDIPNVDLNSESKTILVQSHVTAERTMCCTMPFSWRIRDILDELLIQTQQSGRGRVEVFFENIPLGQYLSTLGEKLQREFFQRYLKDFISMTMNVASEGELKHLCEALSCCVNELQRRRKASSEEIPSLPLIHTAYNMYCTRLHNLTRMMSLQPQVVPHLQRIPLVKDSPEMVLDVYASVACVELLEPHALDSDAQCQDWLKQVKRLKGSMELVCSQRSLKQYGERSRELFDYICNHWNRICIVFLFVEHMLIGFESEERELKSLVLDHTRTIGKILAKNSDVKSEEPFAAIITVLKTCKQKASDLICKFGFQCRVCMGEPQDPVDLPCHHMFCLTCVRGCLNTGQMYCPTCKHELPDDFEVKVTEDIRACITLNAQFRQSCNAFFIDLVTTVCFKDNIPPSKGVILHLLSFLMVETEPIPLIRAQSQIHTKDFSPFDESMDKNPVVRSVILKLLLKYTFDDVKEYLQQYLTLIEESNILEDKNELYALYINCLEDSMFDRKPHECQKPADQQAYLQNETEFLRHFLDFVTTSAETVTIEYLQQIARVRLCLDMAAHLLHSIQSGECENPQDVVEEFLCAVRSLCKESKNDWYRVYLIRNVSSQHGVEYVQRMLKDTEKYRWLFPEELQQQNEDVGQMDQYLVYGDDYQDIREAVAKAVLEDSVQEIEDTCQRCTAPARRRTLYVLLSLFREVTSLYRAANTGLHPTPKQCKALEDFIEGSRYLNCREVRDFAKELVHNRMGGLSVLADRSSVEHTLIELVVHMSAVLLTGTEGLLTPLQQLGLSPNNMLSSFLPTMPEDMLAVAQRLITQSEVDYGLSWYSCPNGHPCVVDKCGQPTHKAQCLECRVEIGGEKHVPLTGFQKMELQQGDLTRTGHILGDPQRRDNPDTLDTKNMSLTPFILVRLLTHLAMLRGASEQPQSIQQIIQPPVQDACEFLICHLLKDMDQLTKALGKGTDDTVTTVHLIVRSILEPPMTNQLPAGNDPQLSTKEARNTWETTVATDIITPQLKNLDQQLREVNATIRDDSRASSNFVMRVTFGDECPLSSLPQGSQVHCSGVWSCRERVSLLSLTHIVEQNDGKDKLPLLWRFLQKEAEFRLVKFLPDILALQKSLVKKFQNSSDLMDNSIREFIQRQSGPMRVWYEKRVQIFLNTWNLLRVSVATNEIKIPEDFWKEDLDLDGDLQYLLPRRQGPGLCSTALLSHLVALHNELVHLVDRHTGEDTSYKVSLSELTELHVIRYELEKDLLPLVLSNCQYSLERGKETLSEYDLPKIQQQVLTRFLQGKPLITLTGIPTLVTRHERDYDIIFKMVKGNVSQEHLPSLTLTALSRDLQSYSEVCEALKAVELALGFLSMTGGDSQMPLVCYLEDMLKMGEQTDPHILKALGRCSLKHCVALWQLLSSLKSENMLKSLKRDPFSGVSAEYQQPLEEEQKRLLQGFISKGHVDSWLLEMHEFLLLNLGKPHVSGTYKPDWSVKETLAGYMDRKEVEVLPDVEASFPDDILLSQIVETWKFTVTSQQEWMM</sequence>
<dbReference type="PANTHER" id="PTHR22605">
    <property type="entry name" value="RZ-TYPE DOMAIN-CONTAINING PROTEIN"/>
    <property type="match status" value="1"/>
</dbReference>
<feature type="compositionally biased region" description="Basic and acidic residues" evidence="8">
    <location>
        <begin position="454"/>
        <end position="478"/>
    </location>
</feature>
<dbReference type="InterPro" id="IPR046439">
    <property type="entry name" value="ZF_RZ_dom"/>
</dbReference>
<keyword evidence="2" id="KW-0963">Cytoplasm</keyword>
<feature type="compositionally biased region" description="Polar residues" evidence="8">
    <location>
        <begin position="363"/>
        <end position="380"/>
    </location>
</feature>
<dbReference type="SMART" id="SM00184">
    <property type="entry name" value="RING"/>
    <property type="match status" value="1"/>
</dbReference>
<name>A0ABM3EHC9_SALSA</name>
<dbReference type="GeneID" id="100380659"/>
<evidence type="ECO:0000256" key="6">
    <source>
        <dbReference type="ARBA" id="ARBA00022859"/>
    </source>
</evidence>
<keyword evidence="3" id="KW-0479">Metal-binding</keyword>
<organism evidence="11 12">
    <name type="scientific">Salmo salar</name>
    <name type="common">Atlantic salmon</name>
    <dbReference type="NCBI Taxonomy" id="8030"/>
    <lineage>
        <taxon>Eukaryota</taxon>
        <taxon>Metazoa</taxon>
        <taxon>Chordata</taxon>
        <taxon>Craniata</taxon>
        <taxon>Vertebrata</taxon>
        <taxon>Euteleostomi</taxon>
        <taxon>Actinopterygii</taxon>
        <taxon>Neopterygii</taxon>
        <taxon>Teleostei</taxon>
        <taxon>Protacanthopterygii</taxon>
        <taxon>Salmoniformes</taxon>
        <taxon>Salmonidae</taxon>
        <taxon>Salmoninae</taxon>
        <taxon>Salmo</taxon>
    </lineage>
</organism>
<dbReference type="CDD" id="cd00009">
    <property type="entry name" value="AAA"/>
    <property type="match status" value="1"/>
</dbReference>
<feature type="compositionally biased region" description="Polar residues" evidence="8">
    <location>
        <begin position="232"/>
        <end position="241"/>
    </location>
</feature>
<dbReference type="PROSITE" id="PS00518">
    <property type="entry name" value="ZF_RING_1"/>
    <property type="match status" value="1"/>
</dbReference>
<dbReference type="SUPFAM" id="SSF52540">
    <property type="entry name" value="P-loop containing nucleoside triphosphate hydrolases"/>
    <property type="match status" value="2"/>
</dbReference>
<accession>A0ABM3EHC9</accession>
<dbReference type="Gene3D" id="3.40.50.300">
    <property type="entry name" value="P-loop containing nucleotide triphosphate hydrolases"/>
    <property type="match status" value="2"/>
</dbReference>
<feature type="compositionally biased region" description="Basic and acidic residues" evidence="8">
    <location>
        <begin position="434"/>
        <end position="443"/>
    </location>
</feature>
<evidence type="ECO:0000259" key="10">
    <source>
        <dbReference type="PROSITE" id="PS51981"/>
    </source>
</evidence>
<dbReference type="InterPro" id="IPR027417">
    <property type="entry name" value="P-loop_NTPase"/>
</dbReference>